<dbReference type="EMBL" id="GEDG01030206">
    <property type="protein sequence ID" value="JAP12068.1"/>
    <property type="molecule type" value="Transcribed_RNA"/>
</dbReference>
<organism evidence="2">
    <name type="scientific">Solanum chacoense</name>
    <name type="common">Chaco potato</name>
    <dbReference type="NCBI Taxonomy" id="4108"/>
    <lineage>
        <taxon>Eukaryota</taxon>
        <taxon>Viridiplantae</taxon>
        <taxon>Streptophyta</taxon>
        <taxon>Embryophyta</taxon>
        <taxon>Tracheophyta</taxon>
        <taxon>Spermatophyta</taxon>
        <taxon>Magnoliopsida</taxon>
        <taxon>eudicotyledons</taxon>
        <taxon>Gunneridae</taxon>
        <taxon>Pentapetalae</taxon>
        <taxon>asterids</taxon>
        <taxon>lamiids</taxon>
        <taxon>Solanales</taxon>
        <taxon>Solanaceae</taxon>
        <taxon>Solanoideae</taxon>
        <taxon>Solaneae</taxon>
        <taxon>Solanum</taxon>
    </lineage>
</organism>
<reference evidence="2" key="1">
    <citation type="submission" date="2015-12" db="EMBL/GenBank/DDBJ databases">
        <title>Gene expression during late stages of embryo sac development: a critical building block for successful pollen-pistil interactions.</title>
        <authorList>
            <person name="Liu Y."/>
            <person name="Joly V."/>
            <person name="Sabar M."/>
            <person name="Matton D.P."/>
        </authorList>
    </citation>
    <scope>NUCLEOTIDE SEQUENCE</scope>
</reference>
<feature type="chain" id="PRO_5006865529" evidence="1">
    <location>
        <begin position="23"/>
        <end position="60"/>
    </location>
</feature>
<evidence type="ECO:0000256" key="1">
    <source>
        <dbReference type="SAM" id="SignalP"/>
    </source>
</evidence>
<dbReference type="AlphaFoldDB" id="A0A0V0GV66"/>
<sequence>MFALFRDFLSRFIFFLLIFCYSRSPSLKTDGPTLIHSKLTTFYFIFRIKIKLKIFESFID</sequence>
<keyword evidence="1" id="KW-0732">Signal</keyword>
<feature type="signal peptide" evidence="1">
    <location>
        <begin position="1"/>
        <end position="22"/>
    </location>
</feature>
<name>A0A0V0GV66_SOLCH</name>
<proteinExistence type="predicted"/>
<evidence type="ECO:0000313" key="2">
    <source>
        <dbReference type="EMBL" id="JAP12068.1"/>
    </source>
</evidence>
<protein>
    <submittedName>
        <fullName evidence="2">Putative ovule protein</fullName>
    </submittedName>
</protein>
<accession>A0A0V0GV66</accession>